<gene>
    <name evidence="1" type="ORF">NDU88_005758</name>
</gene>
<keyword evidence="2" id="KW-1185">Reference proteome</keyword>
<proteinExistence type="predicted"/>
<reference evidence="1" key="1">
    <citation type="journal article" date="2022" name="bioRxiv">
        <title>Sequencing and chromosome-scale assembly of the giantPleurodeles waltlgenome.</title>
        <authorList>
            <person name="Brown T."/>
            <person name="Elewa A."/>
            <person name="Iarovenko S."/>
            <person name="Subramanian E."/>
            <person name="Araus A.J."/>
            <person name="Petzold A."/>
            <person name="Susuki M."/>
            <person name="Suzuki K.-i.T."/>
            <person name="Hayashi T."/>
            <person name="Toyoda A."/>
            <person name="Oliveira C."/>
            <person name="Osipova E."/>
            <person name="Leigh N.D."/>
            <person name="Simon A."/>
            <person name="Yun M.H."/>
        </authorList>
    </citation>
    <scope>NUCLEOTIDE SEQUENCE</scope>
    <source>
        <strain evidence="1">20211129_DDA</strain>
        <tissue evidence="1">Liver</tissue>
    </source>
</reference>
<dbReference type="EMBL" id="JANPWB010000012">
    <property type="protein sequence ID" value="KAJ1117560.1"/>
    <property type="molecule type" value="Genomic_DNA"/>
</dbReference>
<dbReference type="Proteomes" id="UP001066276">
    <property type="component" value="Chromosome 8"/>
</dbReference>
<evidence type="ECO:0000313" key="1">
    <source>
        <dbReference type="EMBL" id="KAJ1117560.1"/>
    </source>
</evidence>
<name>A0AAV7NXH3_PLEWA</name>
<dbReference type="AlphaFoldDB" id="A0AAV7NXH3"/>
<organism evidence="1 2">
    <name type="scientific">Pleurodeles waltl</name>
    <name type="common">Iberian ribbed newt</name>
    <dbReference type="NCBI Taxonomy" id="8319"/>
    <lineage>
        <taxon>Eukaryota</taxon>
        <taxon>Metazoa</taxon>
        <taxon>Chordata</taxon>
        <taxon>Craniata</taxon>
        <taxon>Vertebrata</taxon>
        <taxon>Euteleostomi</taxon>
        <taxon>Amphibia</taxon>
        <taxon>Batrachia</taxon>
        <taxon>Caudata</taxon>
        <taxon>Salamandroidea</taxon>
        <taxon>Salamandridae</taxon>
        <taxon>Pleurodelinae</taxon>
        <taxon>Pleurodeles</taxon>
    </lineage>
</organism>
<comment type="caution">
    <text evidence="1">The sequence shown here is derived from an EMBL/GenBank/DDBJ whole genome shotgun (WGS) entry which is preliminary data.</text>
</comment>
<sequence length="110" mass="12191">MVWDYSKVPVLGTTDPGSKLQSEVDSEALEGLSLGTIYQSIMAQRDKTKAESRKAQAACRKMQLDILRVAKSCSEFREQIGEAENHTLEDDLSAQKEASSLLKVQVEDTQ</sequence>
<protein>
    <submittedName>
        <fullName evidence="1">Uncharacterized protein</fullName>
    </submittedName>
</protein>
<accession>A0AAV7NXH3</accession>
<evidence type="ECO:0000313" key="2">
    <source>
        <dbReference type="Proteomes" id="UP001066276"/>
    </source>
</evidence>